<gene>
    <name evidence="1" type="ORF">PVAP13_5NG012656</name>
</gene>
<dbReference type="AlphaFoldDB" id="A0A8T0S8G2"/>
<dbReference type="Proteomes" id="UP000823388">
    <property type="component" value="Chromosome 5N"/>
</dbReference>
<accession>A0A8T0S8G2</accession>
<sequence>MIAVQQFCVWLEDDDVASTCCYQDKLPALRTCAYLVVYAEAFNRDSLN</sequence>
<reference evidence="1" key="1">
    <citation type="submission" date="2020-05" db="EMBL/GenBank/DDBJ databases">
        <title>WGS assembly of Panicum virgatum.</title>
        <authorList>
            <person name="Lovell J.T."/>
            <person name="Jenkins J."/>
            <person name="Shu S."/>
            <person name="Juenger T.E."/>
            <person name="Schmutz J."/>
        </authorList>
    </citation>
    <scope>NUCLEOTIDE SEQUENCE</scope>
    <source>
        <strain evidence="1">AP13</strain>
    </source>
</reference>
<dbReference type="EMBL" id="CM029046">
    <property type="protein sequence ID" value="KAG2593844.1"/>
    <property type="molecule type" value="Genomic_DNA"/>
</dbReference>
<proteinExistence type="predicted"/>
<name>A0A8T0S8G2_PANVG</name>
<protein>
    <submittedName>
        <fullName evidence="1">Uncharacterized protein</fullName>
    </submittedName>
</protein>
<evidence type="ECO:0000313" key="2">
    <source>
        <dbReference type="Proteomes" id="UP000823388"/>
    </source>
</evidence>
<keyword evidence="2" id="KW-1185">Reference proteome</keyword>
<evidence type="ECO:0000313" key="1">
    <source>
        <dbReference type="EMBL" id="KAG2593844.1"/>
    </source>
</evidence>
<organism evidence="1 2">
    <name type="scientific">Panicum virgatum</name>
    <name type="common">Blackwell switchgrass</name>
    <dbReference type="NCBI Taxonomy" id="38727"/>
    <lineage>
        <taxon>Eukaryota</taxon>
        <taxon>Viridiplantae</taxon>
        <taxon>Streptophyta</taxon>
        <taxon>Embryophyta</taxon>
        <taxon>Tracheophyta</taxon>
        <taxon>Spermatophyta</taxon>
        <taxon>Magnoliopsida</taxon>
        <taxon>Liliopsida</taxon>
        <taxon>Poales</taxon>
        <taxon>Poaceae</taxon>
        <taxon>PACMAD clade</taxon>
        <taxon>Panicoideae</taxon>
        <taxon>Panicodae</taxon>
        <taxon>Paniceae</taxon>
        <taxon>Panicinae</taxon>
        <taxon>Panicum</taxon>
        <taxon>Panicum sect. Hiantes</taxon>
    </lineage>
</organism>
<comment type="caution">
    <text evidence="1">The sequence shown here is derived from an EMBL/GenBank/DDBJ whole genome shotgun (WGS) entry which is preliminary data.</text>
</comment>